<dbReference type="InterPro" id="IPR023214">
    <property type="entry name" value="HAD_sf"/>
</dbReference>
<feature type="transmembrane region" description="Helical" evidence="7">
    <location>
        <begin position="599"/>
        <end position="623"/>
    </location>
</feature>
<keyword evidence="4 7" id="KW-1133">Transmembrane helix</keyword>
<accession>E6MDW6</accession>
<dbReference type="SFLD" id="SFLDS00003">
    <property type="entry name" value="Haloacid_Dehalogenase"/>
    <property type="match status" value="1"/>
</dbReference>
<comment type="caution">
    <text evidence="9">The sequence shown here is derived from an EMBL/GenBank/DDBJ whole genome shotgun (WGS) entry which is preliminary data.</text>
</comment>
<feature type="transmembrane region" description="Helical" evidence="7">
    <location>
        <begin position="662"/>
        <end position="683"/>
    </location>
</feature>
<dbReference type="InterPro" id="IPR059000">
    <property type="entry name" value="ATPase_P-type_domA"/>
</dbReference>
<dbReference type="SUPFAM" id="SSF81665">
    <property type="entry name" value="Calcium ATPase, transmembrane domain M"/>
    <property type="match status" value="1"/>
</dbReference>
<evidence type="ECO:0000259" key="8">
    <source>
        <dbReference type="Pfam" id="PF00122"/>
    </source>
</evidence>
<comment type="subcellular location">
    <subcellularLocation>
        <location evidence="1">Membrane</location>
        <topology evidence="1">Multi-pass membrane protein</topology>
    </subcellularLocation>
</comment>
<dbReference type="SUPFAM" id="SSF56784">
    <property type="entry name" value="HAD-like"/>
    <property type="match status" value="1"/>
</dbReference>
<keyword evidence="10" id="KW-1185">Reference proteome</keyword>
<keyword evidence="3" id="KW-1278">Translocase</keyword>
<proteinExistence type="predicted"/>
<gene>
    <name evidence="9" type="ORF">HMP0721_0199</name>
</gene>
<evidence type="ECO:0000256" key="6">
    <source>
        <dbReference type="SAM" id="MobiDB-lite"/>
    </source>
</evidence>
<keyword evidence="2 7" id="KW-0812">Transmembrane</keyword>
<dbReference type="NCBIfam" id="TIGR01494">
    <property type="entry name" value="ATPase_P-type"/>
    <property type="match status" value="2"/>
</dbReference>
<dbReference type="STRING" id="887929.HMP0721_0199"/>
<dbReference type="GO" id="GO:0016887">
    <property type="term" value="F:ATP hydrolysis activity"/>
    <property type="evidence" value="ECO:0007669"/>
    <property type="project" value="InterPro"/>
</dbReference>
<dbReference type="InterPro" id="IPR001757">
    <property type="entry name" value="P_typ_ATPase"/>
</dbReference>
<name>E6MDW6_9FIRM</name>
<dbReference type="HOGENOM" id="CLU_002360_5_1_9"/>
<dbReference type="Gene3D" id="2.70.150.10">
    <property type="entry name" value="Calcium-transporting ATPase, cytoplasmic transduction domain A"/>
    <property type="match status" value="1"/>
</dbReference>
<feature type="transmembrane region" description="Helical" evidence="7">
    <location>
        <begin position="249"/>
        <end position="277"/>
    </location>
</feature>
<feature type="transmembrane region" description="Helical" evidence="7">
    <location>
        <begin position="689"/>
        <end position="710"/>
    </location>
</feature>
<dbReference type="PRINTS" id="PR00120">
    <property type="entry name" value="HATPASE"/>
</dbReference>
<dbReference type="SFLD" id="SFLDF00027">
    <property type="entry name" value="p-type_atpase"/>
    <property type="match status" value="1"/>
</dbReference>
<dbReference type="SUPFAM" id="SSF81653">
    <property type="entry name" value="Calcium ATPase, transduction domain A"/>
    <property type="match status" value="1"/>
</dbReference>
<feature type="region of interest" description="Disordered" evidence="6">
    <location>
        <begin position="1"/>
        <end position="29"/>
    </location>
</feature>
<feature type="transmembrane region" description="Helical" evidence="7">
    <location>
        <begin position="629"/>
        <end position="650"/>
    </location>
</feature>
<evidence type="ECO:0000256" key="1">
    <source>
        <dbReference type="ARBA" id="ARBA00004141"/>
    </source>
</evidence>
<evidence type="ECO:0000256" key="5">
    <source>
        <dbReference type="ARBA" id="ARBA00023136"/>
    </source>
</evidence>
<dbReference type="EMBL" id="AEQN01000005">
    <property type="protein sequence ID" value="EFV02725.1"/>
    <property type="molecule type" value="Genomic_DNA"/>
</dbReference>
<evidence type="ECO:0000256" key="3">
    <source>
        <dbReference type="ARBA" id="ARBA00022967"/>
    </source>
</evidence>
<feature type="transmembrane region" description="Helical" evidence="7">
    <location>
        <begin position="722"/>
        <end position="742"/>
    </location>
</feature>
<dbReference type="InterPro" id="IPR018303">
    <property type="entry name" value="ATPase_P-typ_P_site"/>
</dbReference>
<feature type="transmembrane region" description="Helical" evidence="7">
    <location>
        <begin position="44"/>
        <end position="64"/>
    </location>
</feature>
<sequence length="783" mass="83044">MNQPKQKTAGLTSREAEIRRRRGQGNARVDSSAKTVKDIIRENTLTYFNLIFLVMALLLVIAGAFNSLTFLPVIVANTLIGIFQEVHAKKILDNLSIMNAPTATALRDGRPVTLPTDDLVLGDVVVLSAGVQIPADARVLDGEVAVNEALLTGESDEIVKTAGDALMSGAFVVNGTCRAVLTAVGADAYIAKLTLQAKSLGDGEQSEMVRAIDGFVKVAGVLIIPIGIILLVQSIGIQGTGFAPAVKSAVAALIGMIPEGLYLLVSVTLAVSAVRLARRQVMLHDMKSIEALARVDVLCVDKTGTITDNDMLVAEAVAARPMTARAIEDYGAEVGCYLGALPDDNATNRALCDYFGKTAARAISTLPFSSRYKYSAVQFEDATYVLGAPEIVLAEAYSRYRRSVDAYASRGLRVVVFGQYASGSVPVPEDGLAAAVTPIFFIMLQNPIRETAPATFAYFADQGVAVKVISGDNPVTVSEVARQAGIAGAERYVNAQTLTNAEKIADAVKKTTVFGRVTPEQKRQIVGTLKAQGHTVAMTGDGVNDILAMKDADCSIAMAAGSEAAVQAAQVALLDSDFSHMPQIVAEGRRVINNIERSATLFLVKNIFSLLLSIFTIVSVATYPLTPSQISLISGFNIGIPAFFLAMEANSRRIRGDFAKTVLLRAMPAALTDFLAIAALVVFGQTFGVAAKDISVAATLLLAIVGFMILHNISMPMNKFRIGVIAGCAVGLVAAIVALRGLFDIHAVSPQCFMLFVVFAIAVIPCMRLLTRFFAFIGSKINP</sequence>
<organism evidence="9 10">
    <name type="scientific">Pseudoramibacter alactolyticus ATCC 23263</name>
    <dbReference type="NCBI Taxonomy" id="887929"/>
    <lineage>
        <taxon>Bacteria</taxon>
        <taxon>Bacillati</taxon>
        <taxon>Bacillota</taxon>
        <taxon>Clostridia</taxon>
        <taxon>Eubacteriales</taxon>
        <taxon>Eubacteriaceae</taxon>
        <taxon>Pseudoramibacter</taxon>
    </lineage>
</organism>
<dbReference type="PANTHER" id="PTHR42861">
    <property type="entry name" value="CALCIUM-TRANSPORTING ATPASE"/>
    <property type="match status" value="1"/>
</dbReference>
<dbReference type="InterPro" id="IPR008250">
    <property type="entry name" value="ATPase_P-typ_transduc_dom_A_sf"/>
</dbReference>
<evidence type="ECO:0000313" key="10">
    <source>
        <dbReference type="Proteomes" id="UP000004754"/>
    </source>
</evidence>
<reference evidence="9 10" key="1">
    <citation type="submission" date="2010-12" db="EMBL/GenBank/DDBJ databases">
        <authorList>
            <person name="Muzny D."/>
            <person name="Qin X."/>
            <person name="Deng J."/>
            <person name="Jiang H."/>
            <person name="Liu Y."/>
            <person name="Qu J."/>
            <person name="Song X.-Z."/>
            <person name="Zhang L."/>
            <person name="Thornton R."/>
            <person name="Coyle M."/>
            <person name="Francisco L."/>
            <person name="Jackson L."/>
            <person name="Javaid M."/>
            <person name="Korchina V."/>
            <person name="Kovar C."/>
            <person name="Mata R."/>
            <person name="Mathew T."/>
            <person name="Ngo R."/>
            <person name="Nguyen L."/>
            <person name="Nguyen N."/>
            <person name="Okwuonu G."/>
            <person name="Ongeri F."/>
            <person name="Pham C."/>
            <person name="Simmons D."/>
            <person name="Wilczek-Boney K."/>
            <person name="Hale W."/>
            <person name="Jakkamsetti A."/>
            <person name="Pham P."/>
            <person name="Ruth R."/>
            <person name="San Lucas F."/>
            <person name="Warren J."/>
            <person name="Zhang J."/>
            <person name="Zhao Z."/>
            <person name="Zhou C."/>
            <person name="Zhu D."/>
            <person name="Lee S."/>
            <person name="Bess C."/>
            <person name="Blankenburg K."/>
            <person name="Forbes L."/>
            <person name="Fu Q."/>
            <person name="Gubbala S."/>
            <person name="Hirani K."/>
            <person name="Jayaseelan J.C."/>
            <person name="Lara F."/>
            <person name="Munidasa M."/>
            <person name="Palculict T."/>
            <person name="Patil S."/>
            <person name="Pu L.-L."/>
            <person name="Saada N."/>
            <person name="Tang L."/>
            <person name="Weissenberger G."/>
            <person name="Zhu Y."/>
            <person name="Hemphill L."/>
            <person name="Shang Y."/>
            <person name="Youmans B."/>
            <person name="Ayvaz T."/>
            <person name="Ross M."/>
            <person name="Santibanez J."/>
            <person name="Aqrawi P."/>
            <person name="Gross S."/>
            <person name="Joshi V."/>
            <person name="Fowler G."/>
            <person name="Nazareth L."/>
            <person name="Reid J."/>
            <person name="Worley K."/>
            <person name="Petrosino J."/>
            <person name="Highlander S."/>
            <person name="Gibbs R."/>
        </authorList>
    </citation>
    <scope>NUCLEOTIDE SEQUENCE [LARGE SCALE GENOMIC DNA]</scope>
    <source>
        <strain evidence="9 10">ATCC 23263</strain>
    </source>
</reference>
<dbReference type="InterPro" id="IPR023299">
    <property type="entry name" value="ATPase_P-typ_cyto_dom_N"/>
</dbReference>
<evidence type="ECO:0000256" key="7">
    <source>
        <dbReference type="SAM" id="Phobius"/>
    </source>
</evidence>
<dbReference type="RefSeq" id="WP_006597616.1">
    <property type="nucleotide sequence ID" value="NZ_GL622359.1"/>
</dbReference>
<dbReference type="SUPFAM" id="SSF81660">
    <property type="entry name" value="Metal cation-transporting ATPase, ATP-binding domain N"/>
    <property type="match status" value="1"/>
</dbReference>
<dbReference type="Proteomes" id="UP000004754">
    <property type="component" value="Unassembled WGS sequence"/>
</dbReference>
<dbReference type="OrthoDB" id="9760364at2"/>
<feature type="transmembrane region" description="Helical" evidence="7">
    <location>
        <begin position="70"/>
        <end position="88"/>
    </location>
</feature>
<dbReference type="InterPro" id="IPR036412">
    <property type="entry name" value="HAD-like_sf"/>
</dbReference>
<evidence type="ECO:0000313" key="9">
    <source>
        <dbReference type="EMBL" id="EFV02725.1"/>
    </source>
</evidence>
<dbReference type="InterPro" id="IPR044492">
    <property type="entry name" value="P_typ_ATPase_HD_dom"/>
</dbReference>
<feature type="transmembrane region" description="Helical" evidence="7">
    <location>
        <begin position="748"/>
        <end position="770"/>
    </location>
</feature>
<dbReference type="PRINTS" id="PR00119">
    <property type="entry name" value="CATATPASE"/>
</dbReference>
<dbReference type="Pfam" id="PF00122">
    <property type="entry name" value="E1-E2_ATPase"/>
    <property type="match status" value="1"/>
</dbReference>
<dbReference type="GO" id="GO:0005524">
    <property type="term" value="F:ATP binding"/>
    <property type="evidence" value="ECO:0007669"/>
    <property type="project" value="InterPro"/>
</dbReference>
<dbReference type="eggNOG" id="COG0474">
    <property type="taxonomic scope" value="Bacteria"/>
</dbReference>
<dbReference type="PROSITE" id="PS00154">
    <property type="entry name" value="ATPASE_E1_E2"/>
    <property type="match status" value="1"/>
</dbReference>
<dbReference type="Gene3D" id="3.40.1110.10">
    <property type="entry name" value="Calcium-transporting ATPase, cytoplasmic domain N"/>
    <property type="match status" value="1"/>
</dbReference>
<dbReference type="InterPro" id="IPR023298">
    <property type="entry name" value="ATPase_P-typ_TM_dom_sf"/>
</dbReference>
<feature type="domain" description="P-type ATPase A" evidence="8">
    <location>
        <begin position="98"/>
        <end position="195"/>
    </location>
</feature>
<keyword evidence="5 7" id="KW-0472">Membrane</keyword>
<dbReference type="Gene3D" id="3.40.50.1000">
    <property type="entry name" value="HAD superfamily/HAD-like"/>
    <property type="match status" value="1"/>
</dbReference>
<evidence type="ECO:0000256" key="2">
    <source>
        <dbReference type="ARBA" id="ARBA00022692"/>
    </source>
</evidence>
<dbReference type="Gene3D" id="1.20.1110.10">
    <property type="entry name" value="Calcium-transporting ATPase, transmembrane domain"/>
    <property type="match status" value="1"/>
</dbReference>
<dbReference type="GO" id="GO:0016020">
    <property type="term" value="C:membrane"/>
    <property type="evidence" value="ECO:0007669"/>
    <property type="project" value="UniProtKB-SubCell"/>
</dbReference>
<protein>
    <submittedName>
        <fullName evidence="9">E1-E2 ATPase</fullName>
    </submittedName>
</protein>
<evidence type="ECO:0000256" key="4">
    <source>
        <dbReference type="ARBA" id="ARBA00022989"/>
    </source>
</evidence>
<feature type="compositionally biased region" description="Polar residues" evidence="6">
    <location>
        <begin position="1"/>
        <end position="11"/>
    </location>
</feature>
<dbReference type="Pfam" id="PF00702">
    <property type="entry name" value="Hydrolase"/>
    <property type="match status" value="1"/>
</dbReference>
<dbReference type="SFLD" id="SFLDG00002">
    <property type="entry name" value="C1.7:_P-type_atpase_like"/>
    <property type="match status" value="1"/>
</dbReference>
<feature type="transmembrane region" description="Helical" evidence="7">
    <location>
        <begin position="215"/>
        <end position="237"/>
    </location>
</feature>
<dbReference type="AlphaFoldDB" id="E6MDW6"/>